<dbReference type="GO" id="GO:0016616">
    <property type="term" value="F:oxidoreductase activity, acting on the CH-OH group of donors, NAD or NADP as acceptor"/>
    <property type="evidence" value="ECO:0007669"/>
    <property type="project" value="InterPro"/>
</dbReference>
<dbReference type="EMBL" id="FJOG01000016">
    <property type="protein sequence ID" value="CZR60354.1"/>
    <property type="molecule type" value="Genomic_DNA"/>
</dbReference>
<dbReference type="SUPFAM" id="SSF51735">
    <property type="entry name" value="NAD(P)-binding Rossmann-fold domains"/>
    <property type="match status" value="1"/>
</dbReference>
<evidence type="ECO:0000313" key="8">
    <source>
        <dbReference type="EMBL" id="CZR60354.1"/>
    </source>
</evidence>
<dbReference type="Proteomes" id="UP000184330">
    <property type="component" value="Unassembled WGS sequence"/>
</dbReference>
<dbReference type="CDD" id="cd05283">
    <property type="entry name" value="CAD1"/>
    <property type="match status" value="1"/>
</dbReference>
<comment type="similarity">
    <text evidence="5">Belongs to the zinc-containing alcohol dehydrogenase family.</text>
</comment>
<keyword evidence="3 5" id="KW-0862">Zinc</keyword>
<keyword evidence="2 5" id="KW-0479">Metal-binding</keyword>
<keyword evidence="9" id="KW-1185">Reference proteome</keyword>
<evidence type="ECO:0000256" key="2">
    <source>
        <dbReference type="ARBA" id="ARBA00022723"/>
    </source>
</evidence>
<dbReference type="FunFam" id="3.90.180.10:FF:000022">
    <property type="entry name" value="NADP-dependent alcohol dehydrogenase"/>
    <property type="match status" value="1"/>
</dbReference>
<dbReference type="PROSITE" id="PS00065">
    <property type="entry name" value="D_2_HYDROXYACID_DH_1"/>
    <property type="match status" value="1"/>
</dbReference>
<sequence length="330" mass="36138">MVEFTVFKGSKEGKIIESKTTRELGPDEVLIKVTHSGLCGTDEHYKHQDMVLGHEGAGLIEETGSSVKNFRKGDSVGWGYQHDACGHCKQCLTGHETLCAERKLYGYANHDQGSFAHYGVWKADFVFKIPDSIPREYASPLMCGGATVWNVLSSFTAKPTDRVGIIGVGGLGHLAIQFAAKMGCQVVVFSGTDSKKDEAMKLGASEFITTKGATELHVSGPIDHLLITTSFQPDWKLFLPIMAPSGTLYPLTVSNDDLKIPYMPIIAGELKIQGSLVAARHVQRDMLAFAAHHQIRPVIQKFPMTVKGITESMKILDEGKMRYRGVLVVE</sequence>
<dbReference type="Pfam" id="PF00107">
    <property type="entry name" value="ADH_zinc_N"/>
    <property type="match status" value="1"/>
</dbReference>
<feature type="domain" description="Alcohol dehydrogenase-like C-terminal" evidence="6">
    <location>
        <begin position="170"/>
        <end position="290"/>
    </location>
</feature>
<dbReference type="InterPro" id="IPR013154">
    <property type="entry name" value="ADH-like_N"/>
</dbReference>
<dbReference type="OrthoDB" id="1879366at2759"/>
<dbReference type="GO" id="GO:0008270">
    <property type="term" value="F:zinc ion binding"/>
    <property type="evidence" value="ECO:0007669"/>
    <property type="project" value="InterPro"/>
</dbReference>
<dbReference type="FunFam" id="3.40.50.720:FF:000022">
    <property type="entry name" value="Cinnamyl alcohol dehydrogenase"/>
    <property type="match status" value="1"/>
</dbReference>
<evidence type="ECO:0000256" key="4">
    <source>
        <dbReference type="ARBA" id="ARBA00023002"/>
    </source>
</evidence>
<reference evidence="8 9" key="1">
    <citation type="submission" date="2016-03" db="EMBL/GenBank/DDBJ databases">
        <authorList>
            <person name="Ploux O."/>
        </authorList>
    </citation>
    <scope>NUCLEOTIDE SEQUENCE [LARGE SCALE GENOMIC DNA]</scope>
    <source>
        <strain evidence="8 9">UAMH 11012</strain>
    </source>
</reference>
<dbReference type="InterPro" id="IPR013149">
    <property type="entry name" value="ADH-like_C"/>
</dbReference>
<protein>
    <submittedName>
        <fullName evidence="8">Related to ADH7-NADP(H)-dependent alcohol dehydrogenase</fullName>
    </submittedName>
</protein>
<keyword evidence="4" id="KW-0560">Oxidoreductase</keyword>
<organism evidence="8 9">
    <name type="scientific">Phialocephala subalpina</name>
    <dbReference type="NCBI Taxonomy" id="576137"/>
    <lineage>
        <taxon>Eukaryota</taxon>
        <taxon>Fungi</taxon>
        <taxon>Dikarya</taxon>
        <taxon>Ascomycota</taxon>
        <taxon>Pezizomycotina</taxon>
        <taxon>Leotiomycetes</taxon>
        <taxon>Helotiales</taxon>
        <taxon>Mollisiaceae</taxon>
        <taxon>Phialocephala</taxon>
        <taxon>Phialocephala fortinii species complex</taxon>
    </lineage>
</organism>
<evidence type="ECO:0000256" key="5">
    <source>
        <dbReference type="RuleBase" id="RU361277"/>
    </source>
</evidence>
<dbReference type="Pfam" id="PF08240">
    <property type="entry name" value="ADH_N"/>
    <property type="match status" value="1"/>
</dbReference>
<gene>
    <name evidence="8" type="ORF">PAC_10250</name>
</gene>
<proteinExistence type="inferred from homology"/>
<feature type="domain" description="Alcohol dehydrogenase-like N-terminal" evidence="7">
    <location>
        <begin position="25"/>
        <end position="131"/>
    </location>
</feature>
<dbReference type="InterPro" id="IPR029752">
    <property type="entry name" value="D-isomer_DH_CS1"/>
</dbReference>
<evidence type="ECO:0000313" key="9">
    <source>
        <dbReference type="Proteomes" id="UP000184330"/>
    </source>
</evidence>
<evidence type="ECO:0000259" key="7">
    <source>
        <dbReference type="Pfam" id="PF08240"/>
    </source>
</evidence>
<dbReference type="STRING" id="576137.A0A1L7X5R0"/>
<name>A0A1L7X5R0_9HELO</name>
<comment type="cofactor">
    <cofactor evidence="1 5">
        <name>Zn(2+)</name>
        <dbReference type="ChEBI" id="CHEBI:29105"/>
    </cofactor>
</comment>
<dbReference type="PANTHER" id="PTHR42683">
    <property type="entry name" value="ALDEHYDE REDUCTASE"/>
    <property type="match status" value="1"/>
</dbReference>
<dbReference type="InterPro" id="IPR002328">
    <property type="entry name" value="ADH_Zn_CS"/>
</dbReference>
<dbReference type="AlphaFoldDB" id="A0A1L7X5R0"/>
<dbReference type="InterPro" id="IPR036291">
    <property type="entry name" value="NAD(P)-bd_dom_sf"/>
</dbReference>
<dbReference type="InterPro" id="IPR011032">
    <property type="entry name" value="GroES-like_sf"/>
</dbReference>
<accession>A0A1L7X5R0</accession>
<dbReference type="InterPro" id="IPR047109">
    <property type="entry name" value="CAD-like"/>
</dbReference>
<evidence type="ECO:0000256" key="3">
    <source>
        <dbReference type="ARBA" id="ARBA00022833"/>
    </source>
</evidence>
<dbReference type="PROSITE" id="PS00059">
    <property type="entry name" value="ADH_ZINC"/>
    <property type="match status" value="1"/>
</dbReference>
<dbReference type="Gene3D" id="3.90.180.10">
    <property type="entry name" value="Medium-chain alcohol dehydrogenases, catalytic domain"/>
    <property type="match status" value="1"/>
</dbReference>
<dbReference type="Gene3D" id="3.40.50.720">
    <property type="entry name" value="NAD(P)-binding Rossmann-like Domain"/>
    <property type="match status" value="1"/>
</dbReference>
<dbReference type="SUPFAM" id="SSF50129">
    <property type="entry name" value="GroES-like"/>
    <property type="match status" value="1"/>
</dbReference>
<evidence type="ECO:0000256" key="1">
    <source>
        <dbReference type="ARBA" id="ARBA00001947"/>
    </source>
</evidence>
<evidence type="ECO:0000259" key="6">
    <source>
        <dbReference type="Pfam" id="PF00107"/>
    </source>
</evidence>